<proteinExistence type="predicted"/>
<accession>A0A1B9IML8</accession>
<organism evidence="1 2">
    <name type="scientific">Kwoniella mangroviensis CBS 10435</name>
    <dbReference type="NCBI Taxonomy" id="1331196"/>
    <lineage>
        <taxon>Eukaryota</taxon>
        <taxon>Fungi</taxon>
        <taxon>Dikarya</taxon>
        <taxon>Basidiomycota</taxon>
        <taxon>Agaricomycotina</taxon>
        <taxon>Tremellomycetes</taxon>
        <taxon>Tremellales</taxon>
        <taxon>Cryptococcaceae</taxon>
        <taxon>Kwoniella</taxon>
    </lineage>
</organism>
<protein>
    <submittedName>
        <fullName evidence="1">Uncharacterized protein</fullName>
    </submittedName>
</protein>
<gene>
    <name evidence="1" type="ORF">L486_05701</name>
</gene>
<keyword evidence="2" id="KW-1185">Reference proteome</keyword>
<name>A0A1B9IML8_9TREE</name>
<sequence>MSSSSNNADSSSLAGMVRNSYLRNISMFFPDSSTAKEYGARSPFKFASRPIAQLEGDSWTKDWYGGVSNWTGVRNSICLIPASKERQNDNRSSNSSDKVELISEWKTIKPCALGIVDEADQRKLGKGDASITLKSKLVVDASQFVQHSGSLRENPSLYQPVGSDGPIRNDKFDDFANLKRSIPDFIRIMNHLNFHRKEWLGEKIDLSGVENFTMTTASFNLSKERDYPGDNLTEVTFSWSESDSDRRIPVSGKEVLTAEFQITNCQWW</sequence>
<dbReference type="Proteomes" id="UP000092583">
    <property type="component" value="Unassembled WGS sequence"/>
</dbReference>
<dbReference type="AlphaFoldDB" id="A0A1B9IML8"/>
<dbReference type="EMBL" id="KI669464">
    <property type="protein sequence ID" value="OCF56846.1"/>
    <property type="molecule type" value="Genomic_DNA"/>
</dbReference>
<reference evidence="2" key="2">
    <citation type="submission" date="2013-12" db="EMBL/GenBank/DDBJ databases">
        <title>Evolution of pathogenesis and genome organization in the Tremellales.</title>
        <authorList>
            <person name="Cuomo C."/>
            <person name="Litvintseva A."/>
            <person name="Heitman J."/>
            <person name="Chen Y."/>
            <person name="Sun S."/>
            <person name="Springer D."/>
            <person name="Dromer F."/>
            <person name="Young S."/>
            <person name="Zeng Q."/>
            <person name="Chapman S."/>
            <person name="Gujja S."/>
            <person name="Saif S."/>
            <person name="Birren B."/>
        </authorList>
    </citation>
    <scope>NUCLEOTIDE SEQUENCE [LARGE SCALE GENOMIC DNA]</scope>
    <source>
        <strain evidence="2">CBS 10435</strain>
    </source>
</reference>
<evidence type="ECO:0000313" key="2">
    <source>
        <dbReference type="Proteomes" id="UP000092583"/>
    </source>
</evidence>
<evidence type="ECO:0000313" key="1">
    <source>
        <dbReference type="EMBL" id="OCF56846.1"/>
    </source>
</evidence>
<reference evidence="1 2" key="1">
    <citation type="submission" date="2013-07" db="EMBL/GenBank/DDBJ databases">
        <title>The Genome Sequence of Kwoniella mangroviensis CBS10435.</title>
        <authorList>
            <consortium name="The Broad Institute Genome Sequencing Platform"/>
            <person name="Cuomo C."/>
            <person name="Litvintseva A."/>
            <person name="Chen Y."/>
            <person name="Heitman J."/>
            <person name="Sun S."/>
            <person name="Springer D."/>
            <person name="Dromer F."/>
            <person name="Young S.K."/>
            <person name="Zeng Q."/>
            <person name="Gargeya S."/>
            <person name="Fitzgerald M."/>
            <person name="Abouelleil A."/>
            <person name="Alvarado L."/>
            <person name="Berlin A.M."/>
            <person name="Chapman S.B."/>
            <person name="Dewar J."/>
            <person name="Goldberg J."/>
            <person name="Griggs A."/>
            <person name="Gujja S."/>
            <person name="Hansen M."/>
            <person name="Howarth C."/>
            <person name="Imamovic A."/>
            <person name="Larimer J."/>
            <person name="McCowan C."/>
            <person name="Murphy C."/>
            <person name="Pearson M."/>
            <person name="Priest M."/>
            <person name="Roberts A."/>
            <person name="Saif S."/>
            <person name="Shea T."/>
            <person name="Sykes S."/>
            <person name="Wortman J."/>
            <person name="Nusbaum C."/>
            <person name="Birren B."/>
        </authorList>
    </citation>
    <scope>NUCLEOTIDE SEQUENCE [LARGE SCALE GENOMIC DNA]</scope>
    <source>
        <strain evidence="1 2">CBS 10435</strain>
    </source>
</reference>